<dbReference type="InterPro" id="IPR045677">
    <property type="entry name" value="DUF6197"/>
</dbReference>
<dbReference type="Proteomes" id="UP001056685">
    <property type="component" value="Segment"/>
</dbReference>
<dbReference type="Pfam" id="PF19698">
    <property type="entry name" value="DUF6197"/>
    <property type="match status" value="1"/>
</dbReference>
<accession>A0A9E7MPJ5</accession>
<organism evidence="1 2">
    <name type="scientific">Brevundimonas phage vB_BpoS-Kabachok</name>
    <dbReference type="NCBI Taxonomy" id="2948600"/>
    <lineage>
        <taxon>Viruses</taxon>
        <taxon>Duplodnaviria</taxon>
        <taxon>Heunggongvirae</taxon>
        <taxon>Uroviricota</taxon>
        <taxon>Caudoviricetes</taxon>
        <taxon>Jeanschmidtviridae</taxon>
        <taxon>Marchewkavirus</taxon>
        <taxon>Marchewkavirus kabachok</taxon>
    </lineage>
</organism>
<evidence type="ECO:0000313" key="1">
    <source>
        <dbReference type="EMBL" id="USN14009.1"/>
    </source>
</evidence>
<protein>
    <submittedName>
        <fullName evidence="1">Uncharacterized protein</fullName>
    </submittedName>
</protein>
<gene>
    <name evidence="1" type="ORF">KABACHOK_01730</name>
</gene>
<dbReference type="EMBL" id="ON529852">
    <property type="protein sequence ID" value="USN14009.1"/>
    <property type="molecule type" value="Genomic_DNA"/>
</dbReference>
<reference evidence="1" key="1">
    <citation type="submission" date="2022-05" db="EMBL/GenBank/DDBJ databases">
        <authorList>
            <person name="Friedrich I."/>
            <person name="Poehlein A."/>
            <person name="Schneider D."/>
            <person name="Hertel R."/>
            <person name="Daniel R."/>
        </authorList>
    </citation>
    <scope>NUCLEOTIDE SEQUENCE</scope>
</reference>
<proteinExistence type="predicted"/>
<name>A0A9E7MPJ5_9CAUD</name>
<keyword evidence="2" id="KW-1185">Reference proteome</keyword>
<sequence length="149" mass="16256">MTPERDARYSQLLQEVETAVRNPAVFRAAADLIRTKGHTREVFAATGPHDQGGRVCNIEAPEAACFCIMGALVRAGVDLDLFHPQASLSHWNGDWTDADSYGFAMMSEATRIMDLPQHANAWNNRKDRTAEEVIAALEAGAAALEDEGD</sequence>
<evidence type="ECO:0000313" key="2">
    <source>
        <dbReference type="Proteomes" id="UP001056685"/>
    </source>
</evidence>